<name>M5U7Z0_9BACT</name>
<evidence type="ECO:0000313" key="1">
    <source>
        <dbReference type="EMBL" id="EMI52068.1"/>
    </source>
</evidence>
<keyword evidence="2" id="KW-1185">Reference proteome</keyword>
<reference evidence="1 2" key="1">
    <citation type="journal article" date="2013" name="Mar. Genomics">
        <title>Expression of sulfatases in Rhodopirellula baltica and the diversity of sulfatases in the genus Rhodopirellula.</title>
        <authorList>
            <person name="Wegner C.E."/>
            <person name="Richter-Heitmann T."/>
            <person name="Klindworth A."/>
            <person name="Klockow C."/>
            <person name="Richter M."/>
            <person name="Achstetter T."/>
            <person name="Glockner F.O."/>
            <person name="Harder J."/>
        </authorList>
    </citation>
    <scope>NUCLEOTIDE SEQUENCE [LARGE SCALE GENOMIC DNA]</scope>
    <source>
        <strain evidence="1 2">SM41</strain>
    </source>
</reference>
<dbReference type="Proteomes" id="UP000011885">
    <property type="component" value="Unassembled WGS sequence"/>
</dbReference>
<dbReference type="PATRIC" id="fig|1263870.3.peg.6879"/>
<protein>
    <submittedName>
        <fullName evidence="1">Uncharacterized protein</fullName>
    </submittedName>
</protein>
<accession>M5U7Z0</accession>
<sequence>MHNLDRSILRWQPGVGAKSEGLNLVGLEKALKSGEYRAIEVIHV</sequence>
<comment type="caution">
    <text evidence="1">The sequence shown here is derived from an EMBL/GenBank/DDBJ whole genome shotgun (WGS) entry which is preliminary data.</text>
</comment>
<proteinExistence type="predicted"/>
<gene>
    <name evidence="1" type="ORF">RSSM_06495</name>
</gene>
<dbReference type="EMBL" id="ANOH01000451">
    <property type="protein sequence ID" value="EMI52068.1"/>
    <property type="molecule type" value="Genomic_DNA"/>
</dbReference>
<dbReference type="AlphaFoldDB" id="M5U7Z0"/>
<evidence type="ECO:0000313" key="2">
    <source>
        <dbReference type="Proteomes" id="UP000011885"/>
    </source>
</evidence>
<organism evidence="1 2">
    <name type="scientific">Rhodopirellula sallentina SM41</name>
    <dbReference type="NCBI Taxonomy" id="1263870"/>
    <lineage>
        <taxon>Bacteria</taxon>
        <taxon>Pseudomonadati</taxon>
        <taxon>Planctomycetota</taxon>
        <taxon>Planctomycetia</taxon>
        <taxon>Pirellulales</taxon>
        <taxon>Pirellulaceae</taxon>
        <taxon>Rhodopirellula</taxon>
    </lineage>
</organism>